<evidence type="ECO:0000256" key="2">
    <source>
        <dbReference type="SAM" id="SignalP"/>
    </source>
</evidence>
<evidence type="ECO:0000313" key="4">
    <source>
        <dbReference type="Proteomes" id="UP000257127"/>
    </source>
</evidence>
<proteinExistence type="predicted"/>
<feature type="signal peptide" evidence="2">
    <location>
        <begin position="1"/>
        <end position="25"/>
    </location>
</feature>
<dbReference type="AlphaFoldDB" id="A0A3E1EZ18"/>
<keyword evidence="4" id="KW-1185">Reference proteome</keyword>
<evidence type="ECO:0000256" key="1">
    <source>
        <dbReference type="SAM" id="MobiDB-lite"/>
    </source>
</evidence>
<keyword evidence="2" id="KW-0732">Signal</keyword>
<sequence length="78" mass="8653">MKKRLMILSMGLFFGAIGYTSTANANVITKTEISDCKDDCKKDCCKDKKSKETKKEAKSCSSKEGKKSCCSKKKAEEK</sequence>
<feature type="region of interest" description="Disordered" evidence="1">
    <location>
        <begin position="46"/>
        <end position="78"/>
    </location>
</feature>
<dbReference type="RefSeq" id="WP_116880645.1">
    <property type="nucleotide sequence ID" value="NZ_QURB01000003.1"/>
</dbReference>
<dbReference type="EMBL" id="QURB01000003">
    <property type="protein sequence ID" value="RFC54811.1"/>
    <property type="molecule type" value="Genomic_DNA"/>
</dbReference>
<organism evidence="3 4">
    <name type="scientific">Brumimicrobium aurantiacum</name>
    <dbReference type="NCBI Taxonomy" id="1737063"/>
    <lineage>
        <taxon>Bacteria</taxon>
        <taxon>Pseudomonadati</taxon>
        <taxon>Bacteroidota</taxon>
        <taxon>Flavobacteriia</taxon>
        <taxon>Flavobacteriales</taxon>
        <taxon>Crocinitomicaceae</taxon>
        <taxon>Brumimicrobium</taxon>
    </lineage>
</organism>
<evidence type="ECO:0000313" key="3">
    <source>
        <dbReference type="EMBL" id="RFC54811.1"/>
    </source>
</evidence>
<name>A0A3E1EZ18_9FLAO</name>
<reference evidence="3 4" key="1">
    <citation type="submission" date="2018-08" db="EMBL/GenBank/DDBJ databases">
        <title>The draft genome squence of Brumimicrobium sp. N62.</title>
        <authorList>
            <person name="Du Z.-J."/>
            <person name="Luo H.-R."/>
        </authorList>
    </citation>
    <scope>NUCLEOTIDE SEQUENCE [LARGE SCALE GENOMIC DNA]</scope>
    <source>
        <strain evidence="3 4">N62</strain>
    </source>
</reference>
<protein>
    <submittedName>
        <fullName evidence="3">Uncharacterized protein</fullName>
    </submittedName>
</protein>
<feature type="chain" id="PRO_5017575218" evidence="2">
    <location>
        <begin position="26"/>
        <end position="78"/>
    </location>
</feature>
<dbReference type="Proteomes" id="UP000257127">
    <property type="component" value="Unassembled WGS sequence"/>
</dbReference>
<dbReference type="OrthoDB" id="1467945at2"/>
<comment type="caution">
    <text evidence="3">The sequence shown here is derived from an EMBL/GenBank/DDBJ whole genome shotgun (WGS) entry which is preliminary data.</text>
</comment>
<gene>
    <name evidence="3" type="ORF">DXU93_07450</name>
</gene>
<accession>A0A3E1EZ18</accession>